<sequence>MGDGRGLLAKVLSSWRWCPWGSRALLVGNMLLLFLLYIAHFQRELGHREALEAAVQDLQQELSSTTKSLQDARNQVMAISEKSTRHQLDAQLCEKRNQDVAKQMEEIRQQERKLRLAEEEKDKRLRSCSEDLESSLVALNISREQQAASAQAERCCTSVPMCNLCLMRR</sequence>
<proteinExistence type="predicted"/>
<organism evidence="1 2">
    <name type="scientific">Symbiodinium microadriaticum</name>
    <name type="common">Dinoflagellate</name>
    <name type="synonym">Zooxanthella microadriatica</name>
    <dbReference type="NCBI Taxonomy" id="2951"/>
    <lineage>
        <taxon>Eukaryota</taxon>
        <taxon>Sar</taxon>
        <taxon>Alveolata</taxon>
        <taxon>Dinophyceae</taxon>
        <taxon>Suessiales</taxon>
        <taxon>Symbiodiniaceae</taxon>
        <taxon>Symbiodinium</taxon>
    </lineage>
</organism>
<dbReference type="EMBL" id="LSRX01001269">
    <property type="protein sequence ID" value="OLP81575.1"/>
    <property type="molecule type" value="Genomic_DNA"/>
</dbReference>
<evidence type="ECO:0000313" key="2">
    <source>
        <dbReference type="Proteomes" id="UP000186817"/>
    </source>
</evidence>
<comment type="caution">
    <text evidence="1">The sequence shown here is derived from an EMBL/GenBank/DDBJ whole genome shotgun (WGS) entry which is preliminary data.</text>
</comment>
<name>A0A1Q9CF76_SYMMI</name>
<gene>
    <name evidence="1" type="ORF">AK812_SmicGene37868</name>
</gene>
<reference evidence="1 2" key="1">
    <citation type="submission" date="2016-02" db="EMBL/GenBank/DDBJ databases">
        <title>Genome analysis of coral dinoflagellate symbionts highlights evolutionary adaptations to a symbiotic lifestyle.</title>
        <authorList>
            <person name="Aranda M."/>
            <person name="Li Y."/>
            <person name="Liew Y.J."/>
            <person name="Baumgarten S."/>
            <person name="Simakov O."/>
            <person name="Wilson M."/>
            <person name="Piel J."/>
            <person name="Ashoor H."/>
            <person name="Bougouffa S."/>
            <person name="Bajic V.B."/>
            <person name="Ryu T."/>
            <person name="Ravasi T."/>
            <person name="Bayer T."/>
            <person name="Micklem G."/>
            <person name="Kim H."/>
            <person name="Bhak J."/>
            <person name="Lajeunesse T.C."/>
            <person name="Voolstra C.R."/>
        </authorList>
    </citation>
    <scope>NUCLEOTIDE SEQUENCE [LARGE SCALE GENOMIC DNA]</scope>
    <source>
        <strain evidence="1 2">CCMP2467</strain>
    </source>
</reference>
<accession>A0A1Q9CF76</accession>
<evidence type="ECO:0000313" key="1">
    <source>
        <dbReference type="EMBL" id="OLP81575.1"/>
    </source>
</evidence>
<dbReference type="AlphaFoldDB" id="A0A1Q9CF76"/>
<dbReference type="Proteomes" id="UP000186817">
    <property type="component" value="Unassembled WGS sequence"/>
</dbReference>
<dbReference type="OrthoDB" id="432118at2759"/>
<keyword evidence="2" id="KW-1185">Reference proteome</keyword>
<protein>
    <submittedName>
        <fullName evidence="1">Uncharacterized protein</fullName>
    </submittedName>
</protein>